<dbReference type="FunFam" id="1.25.40.10:FF:000381">
    <property type="entry name" value="Pentatricopeptide repeat-containing protein"/>
    <property type="match status" value="1"/>
</dbReference>
<dbReference type="Pfam" id="PF01535">
    <property type="entry name" value="PPR"/>
    <property type="match status" value="7"/>
</dbReference>
<dbReference type="SUPFAM" id="SSF48452">
    <property type="entry name" value="TPR-like"/>
    <property type="match status" value="1"/>
</dbReference>
<feature type="repeat" description="PPR" evidence="2">
    <location>
        <begin position="479"/>
        <end position="513"/>
    </location>
</feature>
<proteinExistence type="predicted"/>
<name>A0A5K0X3P1_9MAGN</name>
<dbReference type="GO" id="GO:0009451">
    <property type="term" value="P:RNA modification"/>
    <property type="evidence" value="ECO:0007669"/>
    <property type="project" value="InterPro"/>
</dbReference>
<evidence type="ECO:0000256" key="2">
    <source>
        <dbReference type="PROSITE-ProRule" id="PRU00708"/>
    </source>
</evidence>
<dbReference type="NCBIfam" id="TIGR00756">
    <property type="entry name" value="PPR"/>
    <property type="match status" value="5"/>
</dbReference>
<evidence type="ECO:0000256" key="1">
    <source>
        <dbReference type="ARBA" id="ARBA00022737"/>
    </source>
</evidence>
<dbReference type="GO" id="GO:0003729">
    <property type="term" value="F:mRNA binding"/>
    <property type="evidence" value="ECO:0007669"/>
    <property type="project" value="UniProtKB-ARBA"/>
</dbReference>
<feature type="repeat" description="PPR" evidence="2">
    <location>
        <begin position="378"/>
        <end position="412"/>
    </location>
</feature>
<dbReference type="AlphaFoldDB" id="A0A5K0X3P1"/>
<feature type="repeat" description="PPR" evidence="2">
    <location>
        <begin position="577"/>
        <end position="611"/>
    </location>
</feature>
<dbReference type="InterPro" id="IPR002885">
    <property type="entry name" value="PPR_rpt"/>
</dbReference>
<dbReference type="FunFam" id="1.25.40.10:FF:000073">
    <property type="entry name" value="Pentatricopeptide repeat-containing protein chloroplastic"/>
    <property type="match status" value="1"/>
</dbReference>
<dbReference type="Pfam" id="PF13041">
    <property type="entry name" value="PPR_2"/>
    <property type="match status" value="4"/>
</dbReference>
<dbReference type="PROSITE" id="PS51375">
    <property type="entry name" value="PPR"/>
    <property type="match status" value="7"/>
</dbReference>
<dbReference type="EMBL" id="LR721775">
    <property type="protein sequence ID" value="VVV59405.1"/>
    <property type="molecule type" value="Genomic_DNA"/>
</dbReference>
<feature type="repeat" description="PPR" evidence="2">
    <location>
        <begin position="176"/>
        <end position="210"/>
    </location>
</feature>
<feature type="repeat" description="PPR" evidence="2">
    <location>
        <begin position="678"/>
        <end position="712"/>
    </location>
</feature>
<dbReference type="InterPro" id="IPR046848">
    <property type="entry name" value="E_motif"/>
</dbReference>
<feature type="repeat" description="PPR" evidence="2">
    <location>
        <begin position="277"/>
        <end position="311"/>
    </location>
</feature>
<feature type="repeat" description="PPR" evidence="2">
    <location>
        <begin position="75"/>
        <end position="109"/>
    </location>
</feature>
<dbReference type="FunFam" id="1.25.40.10:FF:000344">
    <property type="entry name" value="Pentatricopeptide repeat-containing protein"/>
    <property type="match status" value="1"/>
</dbReference>
<sequence>MKECHCSPDEFTYPLVVKACVGIWNLRLVEAIHSEVVKSGFRSDFFVQTSLVDGYCKFGVMWAASQVFDRMVQRDLVCWNALLCGYARCGDINANFETFRQILLMGFMPSVSTLVSLLPLCGRLGAVEVGKSVHGFAVKIGLNENETLVPTLITMYANSGHLEMCRQLFNEANEKDVLVWNSMISGYAQNELPAEALTIFRGMIRTNVKPDLVTLVSVIPSCGSLSNNCLCESLHGVGIKHGFQLNTSVGTALLSMYAKLGELDIAECMFDRMIEKNRLTWNAMVSAYIQNGRLNEALNALKGMQAACVKFDTVSLVGLVSICTQLQDLHLGKSVHASSIINGCNSYINLLNALLSMYADCGDITTAVTIFKTMPSRNVVSWNTMMSGYIRNGEFLEACKLFCQMQFTDFRFDIVTFINILPIYHATENLPEGKSIHGLIIKVGFDSDTSLVNALITMYTKCGDLECGLLLFEGMTTKSIVSWNTMMTGYGIHGLFKEVMALFKQMQLEKMKPNSVTLLNILPICQFHIHGKSIHAFAVRAGFVHDASLLTSLICMYGRFGNMCASSLLYKMADKRNVVVWNAIMSQYIQNGYAGTAMTAFINMIKIGTRPDTATILALVSACSQLGSLNLGKCITSYTIRKGFMDNIRVGNSLIDMHARCGNIKVSRAIFNSMPEKDLVSWSTMISAYGMHGDGSSANALFSQMKQEGIKPDSVIFVSILSACSHAGLTKKGKLHFDSMYAEYGILPKAEHYACMVDLFSRAGHLEEAYNFVNRMPFEPSAGMLESLLGACHEYGNEELGKRVCRRLSELDPQNFGSYMLLSNIYAASGKWLDANNLRVDMKDRGLSKTPGFSCIEVCG</sequence>
<reference evidence="3" key="1">
    <citation type="submission" date="2019-09" db="EMBL/GenBank/DDBJ databases">
        <authorList>
            <person name="Zhang L."/>
        </authorList>
    </citation>
    <scope>NUCLEOTIDE SEQUENCE</scope>
</reference>
<dbReference type="InterPro" id="IPR046960">
    <property type="entry name" value="PPR_At4g14850-like_plant"/>
</dbReference>
<dbReference type="FunFam" id="1.25.40.10:FF:000090">
    <property type="entry name" value="Pentatricopeptide repeat-containing protein, chloroplastic"/>
    <property type="match status" value="1"/>
</dbReference>
<gene>
    <name evidence="3" type="ORF">NYM_LOCUS5011</name>
</gene>
<dbReference type="PANTHER" id="PTHR47926:SF544">
    <property type="entry name" value="PENTACOTRIPEPTIDE-REPEAT REGION OF PRORP DOMAIN-CONTAINING PROTEIN"/>
    <property type="match status" value="1"/>
</dbReference>
<evidence type="ECO:0000313" key="3">
    <source>
        <dbReference type="EMBL" id="VVV59405.1"/>
    </source>
</evidence>
<dbReference type="Gramene" id="NC10G0165570.1">
    <property type="protein sequence ID" value="NC10G0165570.1:cds"/>
    <property type="gene ID" value="NC10G0165570"/>
</dbReference>
<dbReference type="Pfam" id="PF20431">
    <property type="entry name" value="E_motif"/>
    <property type="match status" value="1"/>
</dbReference>
<evidence type="ECO:0008006" key="4">
    <source>
        <dbReference type="Google" id="ProtNLM"/>
    </source>
</evidence>
<protein>
    <recommendedName>
        <fullName evidence="4">Pentacotripeptide-repeat region of PRORP domain-containing protein</fullName>
    </recommendedName>
</protein>
<accession>A0A5K0X3P1</accession>
<keyword evidence="1" id="KW-0677">Repeat</keyword>
<dbReference type="InterPro" id="IPR011990">
    <property type="entry name" value="TPR-like_helical_dom_sf"/>
</dbReference>
<dbReference type="PANTHER" id="PTHR47926">
    <property type="entry name" value="PENTATRICOPEPTIDE REPEAT-CONTAINING PROTEIN"/>
    <property type="match status" value="1"/>
</dbReference>
<dbReference type="FunFam" id="1.25.40.10:FF:000343">
    <property type="entry name" value="Pentatricopeptide repeat-containing protein At3g58590"/>
    <property type="match status" value="2"/>
</dbReference>
<dbReference type="Gene3D" id="1.25.40.10">
    <property type="entry name" value="Tetratricopeptide repeat domain"/>
    <property type="match status" value="7"/>
</dbReference>
<organism evidence="3">
    <name type="scientific">Nymphaea colorata</name>
    <name type="common">pocket water lily</name>
    <dbReference type="NCBI Taxonomy" id="210225"/>
    <lineage>
        <taxon>Eukaryota</taxon>
        <taxon>Viridiplantae</taxon>
        <taxon>Streptophyta</taxon>
        <taxon>Embryophyta</taxon>
        <taxon>Tracheophyta</taxon>
        <taxon>Spermatophyta</taxon>
        <taxon>Magnoliopsida</taxon>
        <taxon>Nymphaeales</taxon>
        <taxon>Nymphaeaceae</taxon>
        <taxon>Nymphaea</taxon>
    </lineage>
</organism>